<accession>A0A1E3P6D9</accession>
<protein>
    <submittedName>
        <fullName evidence="2">Uncharacterized protein</fullName>
    </submittedName>
</protein>
<feature type="transmembrane region" description="Helical" evidence="1">
    <location>
        <begin position="132"/>
        <end position="156"/>
    </location>
</feature>
<evidence type="ECO:0000313" key="3">
    <source>
        <dbReference type="Proteomes" id="UP000094112"/>
    </source>
</evidence>
<keyword evidence="1" id="KW-1133">Transmembrane helix</keyword>
<organism evidence="2 3">
    <name type="scientific">Wickerhamomyces anomalus (strain ATCC 58044 / CBS 1984 / NCYC 433 / NRRL Y-366-8)</name>
    <name type="common">Yeast</name>
    <name type="synonym">Hansenula anomala</name>
    <dbReference type="NCBI Taxonomy" id="683960"/>
    <lineage>
        <taxon>Eukaryota</taxon>
        <taxon>Fungi</taxon>
        <taxon>Dikarya</taxon>
        <taxon>Ascomycota</taxon>
        <taxon>Saccharomycotina</taxon>
        <taxon>Saccharomycetes</taxon>
        <taxon>Phaffomycetales</taxon>
        <taxon>Wickerhamomycetaceae</taxon>
        <taxon>Wickerhamomyces</taxon>
    </lineage>
</organism>
<dbReference type="AlphaFoldDB" id="A0A1E3P6D9"/>
<dbReference type="EMBL" id="KV454209">
    <property type="protein sequence ID" value="ODQ60918.1"/>
    <property type="molecule type" value="Genomic_DNA"/>
</dbReference>
<name>A0A1E3P6D9_WICAA</name>
<feature type="transmembrane region" description="Helical" evidence="1">
    <location>
        <begin position="12"/>
        <end position="28"/>
    </location>
</feature>
<keyword evidence="1" id="KW-0472">Membrane</keyword>
<sequence>MAELKYIELKNDVISWTLFISGQLFRYIQFTTSYSLSLIYILIKQFYGIILFSCFPIVKILFLTIKTIWLCLSFTVFIIFEPFNLFIRIIEFNVRKFIDFWLSLLFNTKLEDIFTIEYGKLQFKILVQWVRFINVMIITGLILGILTYYTSVRIIYWMTQVEKKKKKEAEEEKDQGGNVIDDRIRETIFGTFDIDKLEEEHQEQVVDQVDKFWRDEEVERTRLFQDINSTLNDRHEEDDVYNYESLNSLKPQGINESTRSRAGQLFDSMGRESIDSNQGTGTTSIFSRLNLTPITTIEEEEEEQYK</sequence>
<reference evidence="2 3" key="1">
    <citation type="journal article" date="2016" name="Proc. Natl. Acad. Sci. U.S.A.">
        <title>Comparative genomics of biotechnologically important yeasts.</title>
        <authorList>
            <person name="Riley R."/>
            <person name="Haridas S."/>
            <person name="Wolfe K.H."/>
            <person name="Lopes M.R."/>
            <person name="Hittinger C.T."/>
            <person name="Goeker M."/>
            <person name="Salamov A.A."/>
            <person name="Wisecaver J.H."/>
            <person name="Long T.M."/>
            <person name="Calvey C.H."/>
            <person name="Aerts A.L."/>
            <person name="Barry K.W."/>
            <person name="Choi C."/>
            <person name="Clum A."/>
            <person name="Coughlan A.Y."/>
            <person name="Deshpande S."/>
            <person name="Douglass A.P."/>
            <person name="Hanson S.J."/>
            <person name="Klenk H.-P."/>
            <person name="LaButti K.M."/>
            <person name="Lapidus A."/>
            <person name="Lindquist E.A."/>
            <person name="Lipzen A.M."/>
            <person name="Meier-Kolthoff J.P."/>
            <person name="Ohm R.A."/>
            <person name="Otillar R.P."/>
            <person name="Pangilinan J.L."/>
            <person name="Peng Y."/>
            <person name="Rokas A."/>
            <person name="Rosa C.A."/>
            <person name="Scheuner C."/>
            <person name="Sibirny A.A."/>
            <person name="Slot J.C."/>
            <person name="Stielow J.B."/>
            <person name="Sun H."/>
            <person name="Kurtzman C.P."/>
            <person name="Blackwell M."/>
            <person name="Grigoriev I.V."/>
            <person name="Jeffries T.W."/>
        </authorList>
    </citation>
    <scope>NUCLEOTIDE SEQUENCE [LARGE SCALE GENOMIC DNA]</scope>
    <source>
        <strain evidence="3">ATCC 58044 / CBS 1984 / NCYC 433 / NRRL Y-366-8</strain>
    </source>
</reference>
<dbReference type="OrthoDB" id="10644340at2759"/>
<gene>
    <name evidence="2" type="ORF">WICANDRAFT_83213</name>
</gene>
<proteinExistence type="predicted"/>
<feature type="transmembrane region" description="Helical" evidence="1">
    <location>
        <begin position="67"/>
        <end position="90"/>
    </location>
</feature>
<keyword evidence="1" id="KW-0812">Transmembrane</keyword>
<dbReference type="RefSeq" id="XP_019040125.1">
    <property type="nucleotide sequence ID" value="XM_019185506.1"/>
</dbReference>
<evidence type="ECO:0000256" key="1">
    <source>
        <dbReference type="SAM" id="Phobius"/>
    </source>
</evidence>
<evidence type="ECO:0000313" key="2">
    <source>
        <dbReference type="EMBL" id="ODQ60918.1"/>
    </source>
</evidence>
<keyword evidence="3" id="KW-1185">Reference proteome</keyword>
<dbReference type="Proteomes" id="UP000094112">
    <property type="component" value="Unassembled WGS sequence"/>
</dbReference>
<dbReference type="GeneID" id="30202752"/>